<dbReference type="InterPro" id="IPR030386">
    <property type="entry name" value="G_GB1_RHD3_dom"/>
</dbReference>
<dbReference type="InterPro" id="IPR046758">
    <property type="entry name" value="Sey1/RHD3-like_3HB"/>
</dbReference>
<dbReference type="InterPro" id="IPR027417">
    <property type="entry name" value="P-loop_NTPase"/>
</dbReference>
<evidence type="ECO:0000256" key="4">
    <source>
        <dbReference type="ARBA" id="ARBA00022824"/>
    </source>
</evidence>
<feature type="topological domain" description="Lumenal" evidence="8">
    <location>
        <begin position="753"/>
        <end position="755"/>
    </location>
</feature>
<gene>
    <name evidence="8" type="primary">SEY1</name>
</gene>
<evidence type="ECO:0000256" key="9">
    <source>
        <dbReference type="SAM" id="MobiDB-lite"/>
    </source>
</evidence>
<dbReference type="FunFam" id="3.40.50.300:FF:000727">
    <property type="entry name" value="Protein SEY1 homolog"/>
    <property type="match status" value="1"/>
</dbReference>
<sequence>MEMNISSSQQILSEGSQELQNVLSNASAEAKEAIQQAKASLTGEDGTPPSTQSSASLSTDTKPFMEEKSSKERIQIIDEDKVFSKELTPAISRWGLVNKGFGYDVVSVFGSQSTGKSTLLNRLFGTTFDVMDEKARKQTTKGIWMCKAKDGPIMVMDVEGTDGRERGEDQDFERKSALFSLASSEVLLINLWEHQVGLYQGANMGLLKTVFEVNLGLFGTSRGSGKEKTLLMFVIRDHVGSTPLLNLEATLRQDMEKIWHSLSKPEALESSLLTDYFDLAFTTLPHKVLMPTQFEEAVSDLRGRFLDQSREDYVFKPIYHKRIPADGVAFYMEGIWDQVQSNADLDIPTQQELLAQFRCDEIAAVATEAFLSSVKTIRRQVESGNVVDGLGLLMSSWKQAALAHFDRDASRYHVGVYQRKRIDLIQSLDSSLSPLFLGHVKNLHKVVVRDFKQGIEEALKGKEYDFGAVVQTSRERAENTFREGAEEVRLDDTDWQYDDEFALLKEDITLIGDQCRFDETKRMVNSIERNIKKQLAEPIEFLLNKPTPQMWDKILSQFSETLERAESTYLTKAKSFNCTSSENTASLSTLRRRAWQALRSKVDEQTSETVLLSKLRVAFEERFRYDAAGVPRVWKPEDDIDDAFKKAKEETLVLLPLYARILPTAPSLLPSNISSDSPASSLSDPDAEFDFENSLSILTPTKEADLETKFRREADALYVEAKRSMVVSRAMIPVWVWGALCFLGFNEFMAVITNPLYFSTLLILIVSAYFVHKFGLSGPLVQVVTAVYKEVQRLGVEKMKEIFSEDAHSASRPGAHNQTASVKKRREPILVPAVENAEGLKSGPDGAYLEK</sequence>
<keyword evidence="7 8" id="KW-0472">Membrane</keyword>
<feature type="compositionally biased region" description="Polar residues" evidence="9">
    <location>
        <begin position="48"/>
        <end position="61"/>
    </location>
</feature>
<evidence type="ECO:0000313" key="12">
    <source>
        <dbReference type="EMBL" id="CED85425.1"/>
    </source>
</evidence>
<keyword evidence="2 8" id="KW-0547">Nucleotide-binding</keyword>
<dbReference type="Pfam" id="PF20428">
    <property type="entry name" value="Sey1_3HB"/>
    <property type="match status" value="1"/>
</dbReference>
<evidence type="ECO:0000259" key="11">
    <source>
        <dbReference type="PROSITE" id="PS51715"/>
    </source>
</evidence>
<keyword evidence="1 8" id="KW-0812">Transmembrane</keyword>
<feature type="topological domain" description="Cytoplasmic" evidence="8">
    <location>
        <begin position="777"/>
        <end position="851"/>
    </location>
</feature>
<protein>
    <submittedName>
        <fullName evidence="12">Root hair defective 3 gtp-binding protein</fullName>
    </submittedName>
</protein>
<dbReference type="GO" id="GO:0005789">
    <property type="term" value="C:endoplasmic reticulum membrane"/>
    <property type="evidence" value="ECO:0007669"/>
    <property type="project" value="UniProtKB-SubCell"/>
</dbReference>
<evidence type="ECO:0000256" key="5">
    <source>
        <dbReference type="ARBA" id="ARBA00022989"/>
    </source>
</evidence>
<feature type="region of interest" description="Disordered" evidence="9">
    <location>
        <begin position="807"/>
        <end position="851"/>
    </location>
</feature>
<dbReference type="SUPFAM" id="SSF52540">
    <property type="entry name" value="P-loop containing nucleoside triphosphate hydrolases"/>
    <property type="match status" value="1"/>
</dbReference>
<organism evidence="12">
    <name type="scientific">Phaffia rhodozyma</name>
    <name type="common">Yeast</name>
    <name type="synonym">Xanthophyllomyces dendrorhous</name>
    <dbReference type="NCBI Taxonomy" id="264483"/>
    <lineage>
        <taxon>Eukaryota</taxon>
        <taxon>Fungi</taxon>
        <taxon>Dikarya</taxon>
        <taxon>Basidiomycota</taxon>
        <taxon>Agaricomycotina</taxon>
        <taxon>Tremellomycetes</taxon>
        <taxon>Cystofilobasidiales</taxon>
        <taxon>Mrakiaceae</taxon>
        <taxon>Phaffia</taxon>
    </lineage>
</organism>
<comment type="similarity">
    <text evidence="8">Belongs to the TRAFAC class dynamin-like GTPase superfamily. GB1/RHD3 GTPase family. RHD3 subfamily.</text>
</comment>
<keyword evidence="5 8" id="KW-1133">Transmembrane helix</keyword>
<dbReference type="HAMAP" id="MF_03109">
    <property type="entry name" value="Sey1"/>
    <property type="match status" value="1"/>
</dbReference>
<dbReference type="PANTHER" id="PTHR45923">
    <property type="entry name" value="PROTEIN SEY1"/>
    <property type="match status" value="1"/>
</dbReference>
<keyword evidence="6 8" id="KW-0342">GTP-binding</keyword>
<feature type="topological domain" description="Cytoplasmic" evidence="8">
    <location>
        <begin position="1"/>
        <end position="731"/>
    </location>
</feature>
<evidence type="ECO:0000256" key="7">
    <source>
        <dbReference type="ARBA" id="ARBA00023136"/>
    </source>
</evidence>
<feature type="transmembrane region" description="Helical" evidence="10">
    <location>
        <begin position="751"/>
        <end position="771"/>
    </location>
</feature>
<keyword evidence="4 8" id="KW-0256">Endoplasmic reticulum</keyword>
<feature type="binding site" evidence="8">
    <location>
        <begin position="110"/>
        <end position="117"/>
    </location>
    <ligand>
        <name>GTP</name>
        <dbReference type="ChEBI" id="CHEBI:37565"/>
    </ligand>
</feature>
<keyword evidence="3 8" id="KW-0378">Hydrolase</keyword>
<comment type="subcellular location">
    <subcellularLocation>
        <location evidence="8">Endoplasmic reticulum membrane</location>
        <topology evidence="8">Multi-pass membrane protein</topology>
    </subcellularLocation>
    <text evidence="8">Enriched in the cortical ER. Concentrated in punctae along the ER tubules.</text>
</comment>
<proteinExistence type="inferred from homology"/>
<evidence type="ECO:0000256" key="2">
    <source>
        <dbReference type="ARBA" id="ARBA00022741"/>
    </source>
</evidence>
<dbReference type="CDD" id="cd01851">
    <property type="entry name" value="GBP"/>
    <property type="match status" value="1"/>
</dbReference>
<dbReference type="AlphaFoldDB" id="A0A0F7SXY3"/>
<dbReference type="GO" id="GO:0016320">
    <property type="term" value="P:endoplasmic reticulum membrane fusion"/>
    <property type="evidence" value="ECO:0007669"/>
    <property type="project" value="TreeGrafter"/>
</dbReference>
<name>A0A0F7SXY3_PHARH</name>
<evidence type="ECO:0000256" key="10">
    <source>
        <dbReference type="SAM" id="Phobius"/>
    </source>
</evidence>
<feature type="compositionally biased region" description="Polar residues" evidence="9">
    <location>
        <begin position="1"/>
        <end position="25"/>
    </location>
</feature>
<dbReference type="InterPro" id="IPR008803">
    <property type="entry name" value="RHD3/Sey1"/>
</dbReference>
<evidence type="ECO:0000256" key="8">
    <source>
        <dbReference type="HAMAP-Rule" id="MF_03109"/>
    </source>
</evidence>
<feature type="domain" description="GB1/RHD3-type G" evidence="11">
    <location>
        <begin position="100"/>
        <end position="319"/>
    </location>
</feature>
<dbReference type="GO" id="GO:0005525">
    <property type="term" value="F:GTP binding"/>
    <property type="evidence" value="ECO:0007669"/>
    <property type="project" value="UniProtKB-UniRule"/>
</dbReference>
<evidence type="ECO:0000256" key="6">
    <source>
        <dbReference type="ARBA" id="ARBA00023134"/>
    </source>
</evidence>
<dbReference type="PANTHER" id="PTHR45923:SF2">
    <property type="entry name" value="PROTEIN SEY1"/>
    <property type="match status" value="1"/>
</dbReference>
<dbReference type="GO" id="GO:0003924">
    <property type="term" value="F:GTPase activity"/>
    <property type="evidence" value="ECO:0007669"/>
    <property type="project" value="UniProtKB-UniRule"/>
</dbReference>
<dbReference type="EMBL" id="LN483332">
    <property type="protein sequence ID" value="CED85425.1"/>
    <property type="molecule type" value="Genomic_DNA"/>
</dbReference>
<accession>A0A0F7SXY3</accession>
<dbReference type="Gene3D" id="3.40.50.300">
    <property type="entry name" value="P-loop containing nucleotide triphosphate hydrolases"/>
    <property type="match status" value="1"/>
</dbReference>
<feature type="region of interest" description="Disordered" evidence="9">
    <location>
        <begin position="1"/>
        <end position="71"/>
    </location>
</feature>
<dbReference type="PROSITE" id="PS51715">
    <property type="entry name" value="G_GB1_RHD3"/>
    <property type="match status" value="1"/>
</dbReference>
<feature type="transmembrane region" description="Helical" evidence="10">
    <location>
        <begin position="726"/>
        <end position="745"/>
    </location>
</feature>
<evidence type="ECO:0000256" key="1">
    <source>
        <dbReference type="ARBA" id="ARBA00022692"/>
    </source>
</evidence>
<dbReference type="Pfam" id="PF05879">
    <property type="entry name" value="RHD3_GTPase"/>
    <property type="match status" value="1"/>
</dbReference>
<reference evidence="12" key="1">
    <citation type="submission" date="2014-08" db="EMBL/GenBank/DDBJ databases">
        <authorList>
            <person name="Sharma Rahul"/>
            <person name="Thines Marco"/>
        </authorList>
    </citation>
    <scope>NUCLEOTIDE SEQUENCE</scope>
</reference>
<evidence type="ECO:0000256" key="3">
    <source>
        <dbReference type="ARBA" id="ARBA00022801"/>
    </source>
</evidence>